<organism evidence="2 3">
    <name type="scientific">Ranatra chinensis</name>
    <dbReference type="NCBI Taxonomy" id="642074"/>
    <lineage>
        <taxon>Eukaryota</taxon>
        <taxon>Metazoa</taxon>
        <taxon>Ecdysozoa</taxon>
        <taxon>Arthropoda</taxon>
        <taxon>Hexapoda</taxon>
        <taxon>Insecta</taxon>
        <taxon>Pterygota</taxon>
        <taxon>Neoptera</taxon>
        <taxon>Paraneoptera</taxon>
        <taxon>Hemiptera</taxon>
        <taxon>Heteroptera</taxon>
        <taxon>Panheteroptera</taxon>
        <taxon>Nepomorpha</taxon>
        <taxon>Nepidae</taxon>
        <taxon>Ranatrinae</taxon>
        <taxon>Ranatra</taxon>
    </lineage>
</organism>
<dbReference type="EMBL" id="JBFDAA010000010">
    <property type="protein sequence ID" value="KAL1124768.1"/>
    <property type="molecule type" value="Genomic_DNA"/>
</dbReference>
<evidence type="ECO:0000256" key="1">
    <source>
        <dbReference type="SAM" id="MobiDB-lite"/>
    </source>
</evidence>
<dbReference type="Proteomes" id="UP001558652">
    <property type="component" value="Unassembled WGS sequence"/>
</dbReference>
<feature type="region of interest" description="Disordered" evidence="1">
    <location>
        <begin position="1"/>
        <end position="21"/>
    </location>
</feature>
<dbReference type="AlphaFoldDB" id="A0ABD0YUA5"/>
<feature type="compositionally biased region" description="Polar residues" evidence="1">
    <location>
        <begin position="132"/>
        <end position="152"/>
    </location>
</feature>
<comment type="caution">
    <text evidence="2">The sequence shown here is derived from an EMBL/GenBank/DDBJ whole genome shotgun (WGS) entry which is preliminary data.</text>
</comment>
<keyword evidence="3" id="KW-1185">Reference proteome</keyword>
<evidence type="ECO:0000313" key="2">
    <source>
        <dbReference type="EMBL" id="KAL1124768.1"/>
    </source>
</evidence>
<evidence type="ECO:0000313" key="3">
    <source>
        <dbReference type="Proteomes" id="UP001558652"/>
    </source>
</evidence>
<accession>A0ABD0YUA5</accession>
<gene>
    <name evidence="2" type="ORF">AAG570_001389</name>
</gene>
<proteinExistence type="predicted"/>
<reference evidence="2 3" key="1">
    <citation type="submission" date="2024-07" db="EMBL/GenBank/DDBJ databases">
        <title>Chromosome-level genome assembly of the water stick insect Ranatra chinensis (Heteroptera: Nepidae).</title>
        <authorList>
            <person name="Liu X."/>
        </authorList>
    </citation>
    <scope>NUCLEOTIDE SEQUENCE [LARGE SCALE GENOMIC DNA]</scope>
    <source>
        <strain evidence="2">Cailab_2021Rc</strain>
        <tissue evidence="2">Muscle</tissue>
    </source>
</reference>
<protein>
    <submittedName>
        <fullName evidence="2">Uncharacterized protein</fullName>
    </submittedName>
</protein>
<feature type="region of interest" description="Disordered" evidence="1">
    <location>
        <begin position="122"/>
        <end position="152"/>
    </location>
</feature>
<sequence>MRRVKRQETGTPFIGDPLFRNEPGGREGELRGLWSGFQGGPRSWIRRKDPQESFLPVKSSPYTHLTLAVLGAWSGGMGGEALKFKLSSSLGMNIFRMKRFNYQLEWYALRYRTTAMSPSAVRWNNGDARNIPPQSRQSVYWPKNNSGRDIYS</sequence>
<name>A0ABD0YUA5_9HEMI</name>